<dbReference type="RefSeq" id="YP_009206296.1">
    <property type="nucleotide sequence ID" value="NC_028885.1"/>
</dbReference>
<evidence type="ECO:0000313" key="2">
    <source>
        <dbReference type="EMBL" id="AKF14057.1"/>
    </source>
</evidence>
<protein>
    <submittedName>
        <fullName evidence="2">Uncharacterized protein</fullName>
    </submittedName>
</protein>
<sequence>MQFVNDAILAAVTASAQMPATEEAILKKRIHDLEQEVARLKKQGTPTIRVGPGVTIGDLPPAATPSPFRIRPGDSGPTVTIGHLPDQR</sequence>
<organism evidence="2 3">
    <name type="scientific">Pseudomonas phage DL64</name>
    <dbReference type="NCBI Taxonomy" id="1640973"/>
    <lineage>
        <taxon>Viruses</taxon>
        <taxon>Duplodnaviria</taxon>
        <taxon>Heunggongvirae</taxon>
        <taxon>Uroviricota</taxon>
        <taxon>Caudoviricetes</taxon>
        <taxon>Schitoviridae</taxon>
        <taxon>Migulavirinae</taxon>
        <taxon>Litunavirus</taxon>
        <taxon>Litunavirus LIT1</taxon>
    </lineage>
</organism>
<accession>A0A0F6WDK5</accession>
<proteinExistence type="predicted"/>
<name>A0A0F6WDK5_9CAUD</name>
<dbReference type="GeneID" id="26632834"/>
<dbReference type="OrthoDB" id="25194at10239"/>
<dbReference type="Proteomes" id="UP000202885">
    <property type="component" value="Segment"/>
</dbReference>
<evidence type="ECO:0000313" key="3">
    <source>
        <dbReference type="Proteomes" id="UP000202885"/>
    </source>
</evidence>
<evidence type="ECO:0000256" key="1">
    <source>
        <dbReference type="SAM" id="MobiDB-lite"/>
    </source>
</evidence>
<dbReference type="EMBL" id="KR054032">
    <property type="protein sequence ID" value="AKF14057.1"/>
    <property type="molecule type" value="Genomic_DNA"/>
</dbReference>
<dbReference type="KEGG" id="vg:26632834"/>
<feature type="region of interest" description="Disordered" evidence="1">
    <location>
        <begin position="46"/>
        <end position="88"/>
    </location>
</feature>
<reference evidence="2 3" key="1">
    <citation type="journal article" date="2016" name="Microb. Biotechnol.">
        <title>A novel bacteriophage cocktail reduces and disperses Pseudomonas aeruginosa biofilms under static and flow conditions.</title>
        <authorList>
            <person name="Alves D.R."/>
            <person name="Perez-Esteban P."/>
            <person name="Kot W."/>
            <person name="Bean J.E."/>
            <person name="Arnot T."/>
            <person name="Hansen L.H."/>
            <person name="Enright M.C."/>
            <person name="Jenkins A.T."/>
        </authorList>
    </citation>
    <scope>NUCLEOTIDE SEQUENCE [LARGE SCALE GENOMIC DNA]</scope>
</reference>